<sequence>MVIVFSDGASSNESEFAERKSELEAMGVKVVNYRRITDGANFTSQMAGILGEAINDLGYNNIKET</sequence>
<dbReference type="Proteomes" id="UP000034316">
    <property type="component" value="Unassembled WGS sequence"/>
</dbReference>
<protein>
    <recommendedName>
        <fullName evidence="3">VWFA domain-containing protein</fullName>
    </recommendedName>
</protein>
<gene>
    <name evidence="1" type="ORF">UR93_C0037G0003</name>
</gene>
<comment type="caution">
    <text evidence="1">The sequence shown here is derived from an EMBL/GenBank/DDBJ whole genome shotgun (WGS) entry which is preliminary data.</text>
</comment>
<dbReference type="AlphaFoldDB" id="A0A0G0FJP0"/>
<evidence type="ECO:0008006" key="3">
    <source>
        <dbReference type="Google" id="ProtNLM"/>
    </source>
</evidence>
<evidence type="ECO:0000313" key="1">
    <source>
        <dbReference type="EMBL" id="KKP87660.1"/>
    </source>
</evidence>
<proteinExistence type="predicted"/>
<accession>A0A0G0FJP0</accession>
<dbReference type="STRING" id="1618333.UR93_C0037G0003"/>
<name>A0A0G0FJP0_9BACT</name>
<organism evidence="1 2">
    <name type="scientific">Berkelbacteria bacterium GW2011_GWA2_35_9</name>
    <dbReference type="NCBI Taxonomy" id="1618333"/>
    <lineage>
        <taxon>Bacteria</taxon>
        <taxon>Candidatus Berkelbacteria</taxon>
    </lineage>
</organism>
<reference evidence="1 2" key="1">
    <citation type="journal article" date="2015" name="Nature">
        <title>rRNA introns, odd ribosomes, and small enigmatic genomes across a large radiation of phyla.</title>
        <authorList>
            <person name="Brown C.T."/>
            <person name="Hug L.A."/>
            <person name="Thomas B.C."/>
            <person name="Sharon I."/>
            <person name="Castelle C.J."/>
            <person name="Singh A."/>
            <person name="Wilkins M.J."/>
            <person name="Williams K.H."/>
            <person name="Banfield J.F."/>
        </authorList>
    </citation>
    <scope>NUCLEOTIDE SEQUENCE [LARGE SCALE GENOMIC DNA]</scope>
</reference>
<dbReference type="EMBL" id="LBRB01000037">
    <property type="protein sequence ID" value="KKP87660.1"/>
    <property type="molecule type" value="Genomic_DNA"/>
</dbReference>
<evidence type="ECO:0000313" key="2">
    <source>
        <dbReference type="Proteomes" id="UP000034316"/>
    </source>
</evidence>